<comment type="subcellular location">
    <subcellularLocation>
        <location evidence="1">Cell membrane</location>
        <topology evidence="1">Multi-pass membrane protein</topology>
    </subcellularLocation>
</comment>
<dbReference type="AlphaFoldDB" id="A0A4R7VXM0"/>
<dbReference type="PANTHER" id="PTHR43528:SF1">
    <property type="entry name" value="ALPHA-KETOGLUTARATE PERMEASE"/>
    <property type="match status" value="1"/>
</dbReference>
<keyword evidence="4" id="KW-1003">Cell membrane</keyword>
<feature type="domain" description="Major facilitator superfamily (MFS) profile" evidence="12">
    <location>
        <begin position="15"/>
        <end position="421"/>
    </location>
</feature>
<feature type="transmembrane region" description="Helical" evidence="11">
    <location>
        <begin position="303"/>
        <end position="322"/>
    </location>
</feature>
<comment type="similarity">
    <text evidence="2">Belongs to the major facilitator superfamily. Metabolite:H+ Symporter (MHS) family (TC 2.A.1.6) family.</text>
</comment>
<dbReference type="GO" id="GO:0005886">
    <property type="term" value="C:plasma membrane"/>
    <property type="evidence" value="ECO:0007669"/>
    <property type="project" value="UniProtKB-SubCell"/>
</dbReference>
<feature type="transmembrane region" description="Helical" evidence="11">
    <location>
        <begin position="54"/>
        <end position="75"/>
    </location>
</feature>
<evidence type="ECO:0000256" key="3">
    <source>
        <dbReference type="ARBA" id="ARBA00022448"/>
    </source>
</evidence>
<evidence type="ECO:0000256" key="9">
    <source>
        <dbReference type="ARBA" id="ARBA00037295"/>
    </source>
</evidence>
<dbReference type="PANTHER" id="PTHR43528">
    <property type="entry name" value="ALPHA-KETOGLUTARATE PERMEASE"/>
    <property type="match status" value="1"/>
</dbReference>
<keyword evidence="14" id="KW-1185">Reference proteome</keyword>
<feature type="transmembrane region" description="Helical" evidence="11">
    <location>
        <begin position="238"/>
        <end position="260"/>
    </location>
</feature>
<evidence type="ECO:0000256" key="2">
    <source>
        <dbReference type="ARBA" id="ARBA00008240"/>
    </source>
</evidence>
<dbReference type="InterPro" id="IPR020846">
    <property type="entry name" value="MFS_dom"/>
</dbReference>
<keyword evidence="3" id="KW-0813">Transport</keyword>
<dbReference type="EMBL" id="SOCP01000004">
    <property type="protein sequence ID" value="TDV53957.1"/>
    <property type="molecule type" value="Genomic_DNA"/>
</dbReference>
<comment type="function">
    <text evidence="9">May be a proton symporter involved in the uptake of osmolytes such as proline and glycine betaine.</text>
</comment>
<evidence type="ECO:0000259" key="12">
    <source>
        <dbReference type="PROSITE" id="PS50850"/>
    </source>
</evidence>
<keyword evidence="6" id="KW-0769">Symport</keyword>
<dbReference type="Gene3D" id="1.20.1250.20">
    <property type="entry name" value="MFS general substrate transporter like domains"/>
    <property type="match status" value="2"/>
</dbReference>
<keyword evidence="7 11" id="KW-1133">Transmembrane helix</keyword>
<feature type="transmembrane region" description="Helical" evidence="11">
    <location>
        <begin position="87"/>
        <end position="105"/>
    </location>
</feature>
<dbReference type="InterPro" id="IPR036259">
    <property type="entry name" value="MFS_trans_sf"/>
</dbReference>
<evidence type="ECO:0000256" key="8">
    <source>
        <dbReference type="ARBA" id="ARBA00023136"/>
    </source>
</evidence>
<evidence type="ECO:0000256" key="10">
    <source>
        <dbReference type="ARBA" id="ARBA00039918"/>
    </source>
</evidence>
<evidence type="ECO:0000256" key="6">
    <source>
        <dbReference type="ARBA" id="ARBA00022847"/>
    </source>
</evidence>
<feature type="transmembrane region" description="Helical" evidence="11">
    <location>
        <begin position="368"/>
        <end position="389"/>
    </location>
</feature>
<organism evidence="13 14">
    <name type="scientific">Actinophytocola oryzae</name>
    <dbReference type="NCBI Taxonomy" id="502181"/>
    <lineage>
        <taxon>Bacteria</taxon>
        <taxon>Bacillati</taxon>
        <taxon>Actinomycetota</taxon>
        <taxon>Actinomycetes</taxon>
        <taxon>Pseudonocardiales</taxon>
        <taxon>Pseudonocardiaceae</taxon>
    </lineage>
</organism>
<feature type="transmembrane region" description="Helical" evidence="11">
    <location>
        <begin position="395"/>
        <end position="416"/>
    </location>
</feature>
<dbReference type="SUPFAM" id="SSF103473">
    <property type="entry name" value="MFS general substrate transporter"/>
    <property type="match status" value="1"/>
</dbReference>
<accession>A0A4R7VXM0</accession>
<keyword evidence="5 11" id="KW-0812">Transmembrane</keyword>
<protein>
    <recommendedName>
        <fullName evidence="10">Putative proline/betaine transporter</fullName>
    </recommendedName>
</protein>
<dbReference type="InterPro" id="IPR011701">
    <property type="entry name" value="MFS"/>
</dbReference>
<proteinExistence type="inferred from homology"/>
<evidence type="ECO:0000313" key="13">
    <source>
        <dbReference type="EMBL" id="TDV53957.1"/>
    </source>
</evidence>
<gene>
    <name evidence="13" type="ORF">CLV71_104425</name>
</gene>
<reference evidence="13 14" key="1">
    <citation type="submission" date="2019-03" db="EMBL/GenBank/DDBJ databases">
        <title>Genomic Encyclopedia of Archaeal and Bacterial Type Strains, Phase II (KMG-II): from individual species to whole genera.</title>
        <authorList>
            <person name="Goeker M."/>
        </authorList>
    </citation>
    <scope>NUCLEOTIDE SEQUENCE [LARGE SCALE GENOMIC DNA]</scope>
    <source>
        <strain evidence="13 14">DSM 45499</strain>
    </source>
</reference>
<dbReference type="Proteomes" id="UP000294927">
    <property type="component" value="Unassembled WGS sequence"/>
</dbReference>
<evidence type="ECO:0000256" key="7">
    <source>
        <dbReference type="ARBA" id="ARBA00022989"/>
    </source>
</evidence>
<evidence type="ECO:0000313" key="14">
    <source>
        <dbReference type="Proteomes" id="UP000294927"/>
    </source>
</evidence>
<name>A0A4R7VXM0_9PSEU</name>
<feature type="transmembrane region" description="Helical" evidence="11">
    <location>
        <begin position="159"/>
        <end position="179"/>
    </location>
</feature>
<evidence type="ECO:0000256" key="1">
    <source>
        <dbReference type="ARBA" id="ARBA00004651"/>
    </source>
</evidence>
<dbReference type="InterPro" id="IPR051084">
    <property type="entry name" value="H+-coupled_symporters"/>
</dbReference>
<keyword evidence="8 11" id="KW-0472">Membrane</keyword>
<dbReference type="PROSITE" id="PS50850">
    <property type="entry name" value="MFS"/>
    <property type="match status" value="1"/>
</dbReference>
<feature type="transmembrane region" description="Helical" evidence="11">
    <location>
        <begin position="328"/>
        <end position="356"/>
    </location>
</feature>
<evidence type="ECO:0000256" key="4">
    <source>
        <dbReference type="ARBA" id="ARBA00022475"/>
    </source>
</evidence>
<dbReference type="RefSeq" id="WP_133902966.1">
    <property type="nucleotide sequence ID" value="NZ_SOCP01000004.1"/>
</dbReference>
<comment type="caution">
    <text evidence="13">The sequence shown here is derived from an EMBL/GenBank/DDBJ whole genome shotgun (WGS) entry which is preliminary data.</text>
</comment>
<dbReference type="OrthoDB" id="9066401at2"/>
<evidence type="ECO:0000256" key="11">
    <source>
        <dbReference type="SAM" id="Phobius"/>
    </source>
</evidence>
<dbReference type="Pfam" id="PF07690">
    <property type="entry name" value="MFS_1"/>
    <property type="match status" value="1"/>
</dbReference>
<sequence length="438" mass="45839">MTTVVTPTPELRRKAVRAAGIGNFVEWYDFALYGYFATTLADQFFPGHDPTARLLATFAVFGVGFVIRPIGGIVFGRLGDRIGRRTALMAAVVVMSLATLAIGLLPGYGSIGLAAPLLLLVCRLAQGFSAGGEQVGANTFIIEYAPPGQRGRYASNIPIWVAAGTITAAGLALAAGAWLPAEWGWRVPFLVAGPLGMIGLYLRMRIEDSPEFRRIHAVGDIATAPLSEAIRTAKLPMLVLFGWAMINAIGFYLMAGYLTSYITKELGRSSELALGSSCVGLFAFGVSAAVGGRLLDRFGRIPVAVTAAIAIAVVAYPAFMLIRTDNLAAALLGQALIGGFLGTVSCTTCLLTVELFPARIRYSASALAYNLCYTVFGGSAAYVATWLVATTDSAAAPAVYLMCAAVVSASAAAFGLTHTLRPAARPAPTPTQIPEPTA</sequence>
<dbReference type="FunFam" id="1.20.1250.20:FF:000001">
    <property type="entry name" value="Dicarboxylate MFS transporter"/>
    <property type="match status" value="1"/>
</dbReference>
<feature type="transmembrane region" description="Helical" evidence="11">
    <location>
        <begin position="272"/>
        <end position="291"/>
    </location>
</feature>
<dbReference type="GO" id="GO:0015293">
    <property type="term" value="F:symporter activity"/>
    <property type="evidence" value="ECO:0007669"/>
    <property type="project" value="UniProtKB-KW"/>
</dbReference>
<evidence type="ECO:0000256" key="5">
    <source>
        <dbReference type="ARBA" id="ARBA00022692"/>
    </source>
</evidence>